<keyword evidence="6" id="KW-1185">Reference proteome</keyword>
<name>A0ABQ9WZ52_9EUKA</name>
<dbReference type="InterPro" id="IPR051931">
    <property type="entry name" value="PAK3-like"/>
</dbReference>
<dbReference type="PANTHER" id="PTHR45832:SF22">
    <property type="entry name" value="SERINE_THREONINE-PROTEIN KINASE SAMKA-RELATED"/>
    <property type="match status" value="1"/>
</dbReference>
<dbReference type="InterPro" id="IPR000719">
    <property type="entry name" value="Prot_kinase_dom"/>
</dbReference>
<dbReference type="InterPro" id="IPR011009">
    <property type="entry name" value="Kinase-like_dom_sf"/>
</dbReference>
<protein>
    <recommendedName>
        <fullName evidence="4">Protein kinase domain-containing protein</fullName>
    </recommendedName>
</protein>
<accession>A0ABQ9WZ52</accession>
<comment type="similarity">
    <text evidence="1">Belongs to the protein kinase superfamily. STE Ser/Thr protein kinase family. STE20 subfamily.</text>
</comment>
<evidence type="ECO:0000256" key="1">
    <source>
        <dbReference type="ARBA" id="ARBA00008874"/>
    </source>
</evidence>
<evidence type="ECO:0000256" key="3">
    <source>
        <dbReference type="ARBA" id="ARBA00022840"/>
    </source>
</evidence>
<sequence length="520" mass="58158">MIPSGKPPVLPKPKARRRVNVRVPDGYSFVREISSGGFGSVVEMIENATLEHSAGKIEPFFSERDMERIDREVNRLRNFAHPGIVKLKEVVSMEPYEVIVMELGLRSLAEIVNDYTERNILMPRDVVYRVMVDVSSALCFMHNHESGPTAYGDVRMEKILLFDGGHFKLCSFEDSERDPDDDVTSRRMMSYRFLSPERIESETGKATPESDLWALGIVLHWLLFGEPPYKSQNAARLIDEIGSFRVSMIGESCGREERALLMRMLDLDPLTRVTASELCSSGMLRCLVNSTAALWRVNEATSNELEFEHNACIQAEARSIKTQQPSPPRLATEPQFWIGAEAIELFDQTRWTEYKNVFTNTDSSLLSLLSFEFGAVVARLTLIIRNGPSSFFPVGIISSSLSTDALTNDYSQLKGGAGWELDPTSRSAKQNNKMTHLRTACSGGEKGQRVVLEADGREGKRTLKLSQDGVTQPVFFTNIPVPFRFAVCITEKNDSVEIVSVDVVTAPMMIGGTIHVRIDD</sequence>
<dbReference type="EMBL" id="JARBJD010000284">
    <property type="protein sequence ID" value="KAK2944796.1"/>
    <property type="molecule type" value="Genomic_DNA"/>
</dbReference>
<proteinExistence type="inferred from homology"/>
<dbReference type="SUPFAM" id="SSF56112">
    <property type="entry name" value="Protein kinase-like (PK-like)"/>
    <property type="match status" value="1"/>
</dbReference>
<keyword evidence="3" id="KW-0067">ATP-binding</keyword>
<keyword evidence="2" id="KW-0547">Nucleotide-binding</keyword>
<evidence type="ECO:0000313" key="5">
    <source>
        <dbReference type="EMBL" id="KAK2944796.1"/>
    </source>
</evidence>
<dbReference type="Gene3D" id="1.10.510.10">
    <property type="entry name" value="Transferase(Phosphotransferase) domain 1"/>
    <property type="match status" value="1"/>
</dbReference>
<evidence type="ECO:0000259" key="4">
    <source>
        <dbReference type="PROSITE" id="PS50011"/>
    </source>
</evidence>
<gene>
    <name evidence="5" type="ORF">BLNAU_20269</name>
</gene>
<evidence type="ECO:0000313" key="6">
    <source>
        <dbReference type="Proteomes" id="UP001281761"/>
    </source>
</evidence>
<dbReference type="Gene3D" id="3.30.200.20">
    <property type="entry name" value="Phosphorylase Kinase, domain 1"/>
    <property type="match status" value="1"/>
</dbReference>
<dbReference type="Pfam" id="PF00069">
    <property type="entry name" value="Pkinase"/>
    <property type="match status" value="1"/>
</dbReference>
<dbReference type="PANTHER" id="PTHR45832">
    <property type="entry name" value="SERINE/THREONINE-PROTEIN KINASE SAMKA-RELATED-RELATED"/>
    <property type="match status" value="1"/>
</dbReference>
<reference evidence="5 6" key="1">
    <citation type="journal article" date="2022" name="bioRxiv">
        <title>Genomics of Preaxostyla Flagellates Illuminates Evolutionary Transitions and the Path Towards Mitochondrial Loss.</title>
        <authorList>
            <person name="Novak L.V.F."/>
            <person name="Treitli S.C."/>
            <person name="Pyrih J."/>
            <person name="Halakuc P."/>
            <person name="Pipaliya S.V."/>
            <person name="Vacek V."/>
            <person name="Brzon O."/>
            <person name="Soukal P."/>
            <person name="Eme L."/>
            <person name="Dacks J.B."/>
            <person name="Karnkowska A."/>
            <person name="Elias M."/>
            <person name="Hampl V."/>
        </authorList>
    </citation>
    <scope>NUCLEOTIDE SEQUENCE [LARGE SCALE GENOMIC DNA]</scope>
    <source>
        <strain evidence="5">NAU3</strain>
        <tissue evidence="5">Gut</tissue>
    </source>
</reference>
<dbReference type="Proteomes" id="UP001281761">
    <property type="component" value="Unassembled WGS sequence"/>
</dbReference>
<feature type="domain" description="Protein kinase" evidence="4">
    <location>
        <begin position="27"/>
        <end position="284"/>
    </location>
</feature>
<comment type="caution">
    <text evidence="5">The sequence shown here is derived from an EMBL/GenBank/DDBJ whole genome shotgun (WGS) entry which is preliminary data.</text>
</comment>
<evidence type="ECO:0000256" key="2">
    <source>
        <dbReference type="ARBA" id="ARBA00022741"/>
    </source>
</evidence>
<organism evidence="5 6">
    <name type="scientific">Blattamonas nauphoetae</name>
    <dbReference type="NCBI Taxonomy" id="2049346"/>
    <lineage>
        <taxon>Eukaryota</taxon>
        <taxon>Metamonada</taxon>
        <taxon>Preaxostyla</taxon>
        <taxon>Oxymonadida</taxon>
        <taxon>Blattamonas</taxon>
    </lineage>
</organism>
<dbReference type="PROSITE" id="PS50011">
    <property type="entry name" value="PROTEIN_KINASE_DOM"/>
    <property type="match status" value="1"/>
</dbReference>